<gene>
    <name evidence="3" type="ordered locus">AALP_Aa3g343300</name>
</gene>
<dbReference type="EMBL" id="CM002871">
    <property type="protein sequence ID" value="KFK40203.1"/>
    <property type="molecule type" value="Genomic_DNA"/>
</dbReference>
<keyword evidence="1" id="KW-0175">Coiled coil</keyword>
<reference evidence="4" key="1">
    <citation type="journal article" date="2015" name="Nat. Plants">
        <title>Genome expansion of Arabis alpina linked with retrotransposition and reduced symmetric DNA methylation.</title>
        <authorList>
            <person name="Willing E.M."/>
            <person name="Rawat V."/>
            <person name="Mandakova T."/>
            <person name="Maumus F."/>
            <person name="James G.V."/>
            <person name="Nordstroem K.J."/>
            <person name="Becker C."/>
            <person name="Warthmann N."/>
            <person name="Chica C."/>
            <person name="Szarzynska B."/>
            <person name="Zytnicki M."/>
            <person name="Albani M.C."/>
            <person name="Kiefer C."/>
            <person name="Bergonzi S."/>
            <person name="Castaings L."/>
            <person name="Mateos J.L."/>
            <person name="Berns M.C."/>
            <person name="Bujdoso N."/>
            <person name="Piofczyk T."/>
            <person name="de Lorenzo L."/>
            <person name="Barrero-Sicilia C."/>
            <person name="Mateos I."/>
            <person name="Piednoel M."/>
            <person name="Hagmann J."/>
            <person name="Chen-Min-Tao R."/>
            <person name="Iglesias-Fernandez R."/>
            <person name="Schuster S.C."/>
            <person name="Alonso-Blanco C."/>
            <person name="Roudier F."/>
            <person name="Carbonero P."/>
            <person name="Paz-Ares J."/>
            <person name="Davis S.J."/>
            <person name="Pecinka A."/>
            <person name="Quesneville H."/>
            <person name="Colot V."/>
            <person name="Lysak M.A."/>
            <person name="Weigel D."/>
            <person name="Coupland G."/>
            <person name="Schneeberger K."/>
        </authorList>
    </citation>
    <scope>NUCLEOTIDE SEQUENCE [LARGE SCALE GENOMIC DNA]</scope>
    <source>
        <strain evidence="4">cv. Pajares</strain>
    </source>
</reference>
<proteinExistence type="predicted"/>
<dbReference type="AlphaFoldDB" id="A0A087HDK1"/>
<name>A0A087HDK1_ARAAL</name>
<feature type="region of interest" description="Disordered" evidence="2">
    <location>
        <begin position="163"/>
        <end position="234"/>
    </location>
</feature>
<evidence type="ECO:0000256" key="2">
    <source>
        <dbReference type="SAM" id="MobiDB-lite"/>
    </source>
</evidence>
<feature type="compositionally biased region" description="Basic residues" evidence="2">
    <location>
        <begin position="207"/>
        <end position="222"/>
    </location>
</feature>
<evidence type="ECO:0000256" key="1">
    <source>
        <dbReference type="SAM" id="Coils"/>
    </source>
</evidence>
<feature type="coiled-coil region" evidence="1">
    <location>
        <begin position="509"/>
        <end position="543"/>
    </location>
</feature>
<dbReference type="Proteomes" id="UP000029120">
    <property type="component" value="Chromosome 3"/>
</dbReference>
<feature type="region of interest" description="Disordered" evidence="2">
    <location>
        <begin position="371"/>
        <end position="418"/>
    </location>
</feature>
<feature type="region of interest" description="Disordered" evidence="2">
    <location>
        <begin position="433"/>
        <end position="452"/>
    </location>
</feature>
<dbReference type="Gramene" id="KFK40203">
    <property type="protein sequence ID" value="KFK40203"/>
    <property type="gene ID" value="AALP_AA3G343300"/>
</dbReference>
<keyword evidence="4" id="KW-1185">Reference proteome</keyword>
<evidence type="ECO:0000313" key="4">
    <source>
        <dbReference type="Proteomes" id="UP000029120"/>
    </source>
</evidence>
<accession>A0A087HDK1</accession>
<sequence length="642" mass="70310">MENQIADEAFGFKIDGRGRDDYAVTGVTVTSISFPDEPTNRGDVASVPDGPRSFDVVVISTSANDGMGLVGGDDPRPSDVVTDCLRVPDVPDVPSASPHRAERPRSSVMFLTPILDRCLETSGIDAPMRTTRPRDLDDPLAYPEGLISYRDITEGLMRPSVGGLIPLNDEDPNIPPGRADVSPCSSSSDSQASSDDEDTLDEVQQTKKAKKAKKKAKVKVRPNPHGSSLSDARSLQRLRRKCGISEEIVLVASSPADRADAPPPGYMTRINPRGIRHLLGIYVLSRECGVAIHSEHLSYLPDFRVRGRSEELKHTVTNSSGMTLITGFPSKDDHFEDRFFFIEISKRTIEADWIDLSRRDGKEEGALEAAAKAKGLSGTNTPRAMVPMTSTPTTPSVRVRSSRPLAPKTLLPPPSSSELAEFRRLSAERARISSGKEKGVDRVTPSKRQRVDTYPAAVVGRETSASHVGGLLRDEAYSTVKSRASELSLLFDRLISDYDEDVRSRDSELGAAKEANAVLQSRLDELAERNEVLERDALSAQKIKRDCDDKLTKLKSRCTNADGEGLEPPYLLTEVKALRERRHSIYDAHDWFADLLASIRRVLEIPVVSAGAAEASVDVNDDVEVIEEDDVEVTDDDEDAED</sequence>
<evidence type="ECO:0000313" key="3">
    <source>
        <dbReference type="EMBL" id="KFK40203.1"/>
    </source>
</evidence>
<feature type="compositionally biased region" description="Low complexity" evidence="2">
    <location>
        <begin position="180"/>
        <end position="193"/>
    </location>
</feature>
<organism evidence="3 4">
    <name type="scientific">Arabis alpina</name>
    <name type="common">Alpine rock-cress</name>
    <dbReference type="NCBI Taxonomy" id="50452"/>
    <lineage>
        <taxon>Eukaryota</taxon>
        <taxon>Viridiplantae</taxon>
        <taxon>Streptophyta</taxon>
        <taxon>Embryophyta</taxon>
        <taxon>Tracheophyta</taxon>
        <taxon>Spermatophyta</taxon>
        <taxon>Magnoliopsida</taxon>
        <taxon>eudicotyledons</taxon>
        <taxon>Gunneridae</taxon>
        <taxon>Pentapetalae</taxon>
        <taxon>rosids</taxon>
        <taxon>malvids</taxon>
        <taxon>Brassicales</taxon>
        <taxon>Brassicaceae</taxon>
        <taxon>Arabideae</taxon>
        <taxon>Arabis</taxon>
    </lineage>
</organism>
<feature type="compositionally biased region" description="Low complexity" evidence="2">
    <location>
        <begin position="385"/>
        <end position="404"/>
    </location>
</feature>
<feature type="region of interest" description="Disordered" evidence="2">
    <location>
        <begin position="621"/>
        <end position="642"/>
    </location>
</feature>
<protein>
    <submittedName>
        <fullName evidence="3">Uncharacterized protein</fullName>
    </submittedName>
</protein>